<evidence type="ECO:0000256" key="2">
    <source>
        <dbReference type="ARBA" id="ARBA00022679"/>
    </source>
</evidence>
<dbReference type="EMBL" id="JAACNH010000006">
    <property type="protein sequence ID" value="KAG8440512.1"/>
    <property type="molecule type" value="Genomic_DNA"/>
</dbReference>
<dbReference type="FunFam" id="1.20.1440.340:FF:000001">
    <property type="entry name" value="N-acetylgalactosamine kinase isoform 2"/>
    <property type="match status" value="1"/>
</dbReference>
<dbReference type="GO" id="GO:0006012">
    <property type="term" value="P:galactose metabolic process"/>
    <property type="evidence" value="ECO:0007669"/>
    <property type="project" value="TreeGrafter"/>
</dbReference>
<dbReference type="SUPFAM" id="SSF54211">
    <property type="entry name" value="Ribosomal protein S5 domain 2-like"/>
    <property type="match status" value="1"/>
</dbReference>
<keyword evidence="9" id="KW-1185">Reference proteome</keyword>
<dbReference type="InterPro" id="IPR020568">
    <property type="entry name" value="Ribosomal_Su5_D2-typ_SF"/>
</dbReference>
<dbReference type="GO" id="GO:0005524">
    <property type="term" value="F:ATP binding"/>
    <property type="evidence" value="ECO:0007669"/>
    <property type="project" value="UniProtKB-KW"/>
</dbReference>
<evidence type="ECO:0000259" key="6">
    <source>
        <dbReference type="Pfam" id="PF00288"/>
    </source>
</evidence>
<evidence type="ECO:0000256" key="4">
    <source>
        <dbReference type="ARBA" id="ARBA00022777"/>
    </source>
</evidence>
<accession>A0A8T2J824</accession>
<dbReference type="PROSITE" id="PS00627">
    <property type="entry name" value="GHMP_KINASES_ATP"/>
    <property type="match status" value="1"/>
</dbReference>
<keyword evidence="2" id="KW-0808">Transferase</keyword>
<dbReference type="InterPro" id="IPR006204">
    <property type="entry name" value="GHMP_kinase_N_dom"/>
</dbReference>
<proteinExistence type="inferred from homology"/>
<dbReference type="OrthoDB" id="187738at2759"/>
<keyword evidence="4" id="KW-0418">Kinase</keyword>
<evidence type="ECO:0000313" key="9">
    <source>
        <dbReference type="Proteomes" id="UP000812440"/>
    </source>
</evidence>
<dbReference type="Pfam" id="PF08544">
    <property type="entry name" value="GHMP_kinases_C"/>
    <property type="match status" value="1"/>
</dbReference>
<keyword evidence="3" id="KW-0547">Nucleotide-binding</keyword>
<dbReference type="InterPro" id="IPR014721">
    <property type="entry name" value="Ribsml_uS5_D2-typ_fold_subgr"/>
</dbReference>
<dbReference type="InterPro" id="IPR006203">
    <property type="entry name" value="GHMP_knse_ATP-bd_CS"/>
</dbReference>
<dbReference type="AlphaFoldDB" id="A0A8T2J824"/>
<feature type="domain" description="GHMP kinase C-terminal" evidence="7">
    <location>
        <begin position="225"/>
        <end position="300"/>
    </location>
</feature>
<dbReference type="InterPro" id="IPR006206">
    <property type="entry name" value="Mevalonate/galactokinase"/>
</dbReference>
<dbReference type="PRINTS" id="PR00959">
    <property type="entry name" value="MEVGALKINASE"/>
</dbReference>
<dbReference type="GO" id="GO:0004335">
    <property type="term" value="F:galactokinase activity"/>
    <property type="evidence" value="ECO:0007669"/>
    <property type="project" value="TreeGrafter"/>
</dbReference>
<dbReference type="InterPro" id="IPR036554">
    <property type="entry name" value="GHMP_kinase_C_sf"/>
</dbReference>
<comment type="caution">
    <text evidence="8">The sequence shown here is derived from an EMBL/GenBank/DDBJ whole genome shotgun (WGS) entry which is preliminary data.</text>
</comment>
<evidence type="ECO:0000256" key="3">
    <source>
        <dbReference type="ARBA" id="ARBA00022741"/>
    </source>
</evidence>
<keyword evidence="5" id="KW-0067">ATP-binding</keyword>
<evidence type="ECO:0008006" key="10">
    <source>
        <dbReference type="Google" id="ProtNLM"/>
    </source>
</evidence>
<organism evidence="8 9">
    <name type="scientific">Hymenochirus boettgeri</name>
    <name type="common">Congo dwarf clawed frog</name>
    <dbReference type="NCBI Taxonomy" id="247094"/>
    <lineage>
        <taxon>Eukaryota</taxon>
        <taxon>Metazoa</taxon>
        <taxon>Chordata</taxon>
        <taxon>Craniata</taxon>
        <taxon>Vertebrata</taxon>
        <taxon>Euteleostomi</taxon>
        <taxon>Amphibia</taxon>
        <taxon>Batrachia</taxon>
        <taxon>Anura</taxon>
        <taxon>Pipoidea</taxon>
        <taxon>Pipidae</taxon>
        <taxon>Pipinae</taxon>
        <taxon>Hymenochirus</taxon>
    </lineage>
</organism>
<dbReference type="PANTHER" id="PTHR10457:SF7">
    <property type="entry name" value="GALACTOKINASE-RELATED"/>
    <property type="match status" value="1"/>
</dbReference>
<gene>
    <name evidence="8" type="ORF">GDO86_006314</name>
</gene>
<dbReference type="PIRSF" id="PIRSF000530">
    <property type="entry name" value="Galactokinase"/>
    <property type="match status" value="1"/>
</dbReference>
<dbReference type="Proteomes" id="UP000812440">
    <property type="component" value="Chromosome 3"/>
</dbReference>
<evidence type="ECO:0000259" key="7">
    <source>
        <dbReference type="Pfam" id="PF08544"/>
    </source>
</evidence>
<dbReference type="GO" id="GO:0005829">
    <property type="term" value="C:cytosol"/>
    <property type="evidence" value="ECO:0007669"/>
    <property type="project" value="TreeGrafter"/>
</dbReference>
<dbReference type="InterPro" id="IPR013750">
    <property type="entry name" value="GHMP_kinase_C_dom"/>
</dbReference>
<feature type="domain" description="GHMP kinase N-terminal" evidence="6">
    <location>
        <begin position="4"/>
        <end position="67"/>
    </location>
</feature>
<evidence type="ECO:0000313" key="8">
    <source>
        <dbReference type="EMBL" id="KAG8440512.1"/>
    </source>
</evidence>
<dbReference type="PANTHER" id="PTHR10457">
    <property type="entry name" value="MEVALONATE KINASE/GALACTOKINASE"/>
    <property type="match status" value="1"/>
</dbReference>
<evidence type="ECO:0000256" key="1">
    <source>
        <dbReference type="ARBA" id="ARBA00006566"/>
    </source>
</evidence>
<name>A0A8T2J824_9PIPI</name>
<evidence type="ECO:0000256" key="5">
    <source>
        <dbReference type="ARBA" id="ARBA00022840"/>
    </source>
</evidence>
<protein>
    <recommendedName>
        <fullName evidence="10">N-acetylgalactosamine kinase</fullName>
    </recommendedName>
</protein>
<dbReference type="Gene3D" id="3.30.230.10">
    <property type="match status" value="1"/>
</dbReference>
<dbReference type="SUPFAM" id="SSF55060">
    <property type="entry name" value="GHMP Kinase, C-terminal domain"/>
    <property type="match status" value="1"/>
</dbReference>
<dbReference type="Gene3D" id="1.20.1440.340">
    <property type="match status" value="1"/>
</dbReference>
<dbReference type="Pfam" id="PF00288">
    <property type="entry name" value="GHMP_kinases_N"/>
    <property type="match status" value="1"/>
</dbReference>
<sequence>MNCLVDGTIPASSGLSSSSALVCCAGLVTLHANMLTLTKTELAETCARCERFIGTEGGGMDQSISFLAEEGTAKLIEFSPLRSTDVKLPTGAAFVIANSCVEMNKAATAHFNIRVMECRLATKVMAKAEGLDWENLMKLGDLQSKLGITLEDIIKIVEKVLHPEPYTREEICTFLGVSIKELCETILTQNTRDVATFQLYQRAKHVYSEAARVLAFKKVCDEAPANAIQLLGDLMNQSHVSCRDMYECSCPELDQLVDICLKSGAIGSRLTGAGWGGCAVSMVPVEKLNEFLANVQDAYYREDDRRLALLQSSLFATNPGSGAMIFTEAN</sequence>
<reference evidence="8" key="1">
    <citation type="thesis" date="2020" institute="ProQuest LLC" country="789 East Eisenhower Parkway, Ann Arbor, MI, USA">
        <title>Comparative Genomics and Chromosome Evolution.</title>
        <authorList>
            <person name="Mudd A.B."/>
        </authorList>
    </citation>
    <scope>NUCLEOTIDE SEQUENCE</scope>
    <source>
        <strain evidence="8">Female2</strain>
        <tissue evidence="8">Blood</tissue>
    </source>
</reference>
<comment type="similarity">
    <text evidence="1">Belongs to the GHMP kinase family. GalK subfamily.</text>
</comment>